<name>A0A1I0VQK1_9PSEU</name>
<organism evidence="3 4">
    <name type="scientific">Amycolatopsis marina</name>
    <dbReference type="NCBI Taxonomy" id="490629"/>
    <lineage>
        <taxon>Bacteria</taxon>
        <taxon>Bacillati</taxon>
        <taxon>Actinomycetota</taxon>
        <taxon>Actinomycetes</taxon>
        <taxon>Pseudonocardiales</taxon>
        <taxon>Pseudonocardiaceae</taxon>
        <taxon>Amycolatopsis</taxon>
    </lineage>
</organism>
<keyword evidence="2" id="KW-0472">Membrane</keyword>
<dbReference type="STRING" id="490629.SAMN05216266_101422"/>
<dbReference type="Proteomes" id="UP000243799">
    <property type="component" value="Unassembled WGS sequence"/>
</dbReference>
<proteinExistence type="predicted"/>
<dbReference type="AlphaFoldDB" id="A0A1I0VQK1"/>
<gene>
    <name evidence="3" type="ORF">SAMN05216266_101422</name>
</gene>
<feature type="compositionally biased region" description="Pro residues" evidence="1">
    <location>
        <begin position="22"/>
        <end position="31"/>
    </location>
</feature>
<protein>
    <recommendedName>
        <fullName evidence="5">Oxidoreductase</fullName>
    </recommendedName>
</protein>
<dbReference type="RefSeq" id="WP_091668548.1">
    <property type="nucleotide sequence ID" value="NZ_FOKG01000001.1"/>
</dbReference>
<keyword evidence="4" id="KW-1185">Reference proteome</keyword>
<evidence type="ECO:0000313" key="3">
    <source>
        <dbReference type="EMBL" id="SFA78635.1"/>
    </source>
</evidence>
<evidence type="ECO:0008006" key="5">
    <source>
        <dbReference type="Google" id="ProtNLM"/>
    </source>
</evidence>
<evidence type="ECO:0000256" key="2">
    <source>
        <dbReference type="SAM" id="Phobius"/>
    </source>
</evidence>
<dbReference type="EMBL" id="FOKG01000001">
    <property type="protein sequence ID" value="SFA78635.1"/>
    <property type="molecule type" value="Genomic_DNA"/>
</dbReference>
<reference evidence="4" key="1">
    <citation type="submission" date="2016-10" db="EMBL/GenBank/DDBJ databases">
        <authorList>
            <person name="Varghese N."/>
            <person name="Submissions S."/>
        </authorList>
    </citation>
    <scope>NUCLEOTIDE SEQUENCE [LARGE SCALE GENOMIC DNA]</scope>
    <source>
        <strain evidence="4">CGMCC 4.3568</strain>
    </source>
</reference>
<evidence type="ECO:0000256" key="1">
    <source>
        <dbReference type="SAM" id="MobiDB-lite"/>
    </source>
</evidence>
<evidence type="ECO:0000313" key="4">
    <source>
        <dbReference type="Proteomes" id="UP000243799"/>
    </source>
</evidence>
<feature type="transmembrane region" description="Helical" evidence="2">
    <location>
        <begin position="681"/>
        <end position="700"/>
    </location>
</feature>
<feature type="region of interest" description="Disordered" evidence="1">
    <location>
        <begin position="1"/>
        <end position="36"/>
    </location>
</feature>
<keyword evidence="2" id="KW-0812">Transmembrane</keyword>
<dbReference type="OrthoDB" id="5194370at2"/>
<sequence length="787" mass="86859">MAFLRPGARESGEPDDYVAPPAESPRPPLDPFDPHPDKRYEVRADDLLRPFLEPGSGGLLRWRRQASNAPIVQVEDAYITGRLELRAAELQYLFRFERCRFEYPPDVREATILGLVFRKCWLPGLKARNLRSRNDVRLIRSVVEVEVGGRADNETTVRRANDRDRGVPDAAINLTDAVIEGSVVLTRTRIDHPRGKAIQADRLVVTGAFLAYRLDTHGEVRVPGMRAGGNVNFSGATLRNPDGFALNGNGLHIGGSLLCEVDTYGRAGEGKRFSAKGVVYLPSATIDSDIVLRGARLDVNQDGPIVVDAWRTADPYVDPRPALIADRVKVSGNVELSDSLQSTGTLRMINAHIGGSLRLAGAHLRIQRGEAEPYYDRVLHLDGSEINGDIQATGLRAEGQVRMADVEIGGNLLAWNVKLLHVERDVVSARRSRIAGNLLLTDSTVAGTLRLQGVDVGGSIELFGTQFSNPAVARSSSFSVDLRTVQVGRDIMLTANADRGFWAEGGVNMDGATVKRRVAITGATLHSTPEHQIALDASDVSADEFLMNPASRPEGRVMLRRAHCASLADNEHFWHARDGIELEEFRYDALTEPIDLGDDDVVERRIELLSNAMDGYRPGPYDQLAAMLRTSGNEEHAATVLFKKQQFRYNSLARGYRTLGPAVRLWSLLQRWMVGYGYRSVRALGWLLLLLVAGSLWFWLRPDNCAGVPDLQRITETRCAVNADDTGLDWNPVLYTVDLLVPIVDFGNKGRWYMSGLDKWVATGFTASGWILATTVAAGMTRMLRRN</sequence>
<keyword evidence="2" id="KW-1133">Transmembrane helix</keyword>
<accession>A0A1I0VQK1</accession>